<feature type="compositionally biased region" description="Pro residues" evidence="1">
    <location>
        <begin position="482"/>
        <end position="496"/>
    </location>
</feature>
<evidence type="ECO:0000256" key="1">
    <source>
        <dbReference type="SAM" id="MobiDB-lite"/>
    </source>
</evidence>
<comment type="caution">
    <text evidence="2">The sequence shown here is derived from an EMBL/GenBank/DDBJ whole genome shotgun (WGS) entry which is preliminary data.</text>
</comment>
<protein>
    <recommendedName>
        <fullName evidence="4">CCHC-type domain-containing protein</fullName>
    </recommendedName>
</protein>
<sequence length="645" mass="70840">MKVQEKDDNRMRVLGNLMICVKTLSKLFFEYVQGQRKRVSPKPLKEDGPRFTALHCWTSPSPALVLDRCGPTTHRWVVCTACSSSVFPSAAAMSDTSPGTEPDMDVQEDEASCPPLPSASKRARAPSPSQEGPDKAPRTDSDTLSSQVAYVQASYLLRAASGARVFANPCRVSHALHLSTLGKYVLEGETRALGNGCVLVVVIWEHNIPKVPELGQASFTLGEWEVTCRRAEREGPDYHYARVGPLDDSTDITEVRRDFRSFDGGEVVEITWIPAHNLPRYTTGKWLRLKVSGTLPTKVSISQLVYWAHPYLLPLLRCSGCHRIGHSLNTCRSLVRCSRCSGPHSCRPFRCFQCGGPHGPRPAHCTFNCRAQQLYADLAREGTPLHAINTQLRDLDLPSLPALRRPQPSPTKPAPAAPTLPPATAVHPGMSYSAIATGNRYGPLQEAPEDDASLPQAPVVDPEPGSTPPPVRRRIRLRQPRRPPGYQAPPSTPTPPDLESAAPLIPSPVMSPRPPAPPWHPDHSTAAPASSASSVDTVISSLFTLLWKGYHLYQKGTPVPAILTYLWPTLSNLGWAKKNKHEYQNQDLAVALDKCPPISVYQETMDSLALIHQQGNRFFFSTMGIINNCSKPAIFSLAHWMPPDL</sequence>
<accession>A0A8J5CVA9</accession>
<proteinExistence type="predicted"/>
<dbReference type="Proteomes" id="UP000770661">
    <property type="component" value="Unassembled WGS sequence"/>
</dbReference>
<evidence type="ECO:0000313" key="3">
    <source>
        <dbReference type="Proteomes" id="UP000770661"/>
    </source>
</evidence>
<dbReference type="OrthoDB" id="3270690at2759"/>
<dbReference type="EMBL" id="JACEEZ010012403">
    <property type="protein sequence ID" value="KAG0720707.1"/>
    <property type="molecule type" value="Genomic_DNA"/>
</dbReference>
<feature type="compositionally biased region" description="Acidic residues" evidence="1">
    <location>
        <begin position="102"/>
        <end position="111"/>
    </location>
</feature>
<keyword evidence="3" id="KW-1185">Reference proteome</keyword>
<organism evidence="2 3">
    <name type="scientific">Chionoecetes opilio</name>
    <name type="common">Atlantic snow crab</name>
    <name type="synonym">Cancer opilio</name>
    <dbReference type="NCBI Taxonomy" id="41210"/>
    <lineage>
        <taxon>Eukaryota</taxon>
        <taxon>Metazoa</taxon>
        <taxon>Ecdysozoa</taxon>
        <taxon>Arthropoda</taxon>
        <taxon>Crustacea</taxon>
        <taxon>Multicrustacea</taxon>
        <taxon>Malacostraca</taxon>
        <taxon>Eumalacostraca</taxon>
        <taxon>Eucarida</taxon>
        <taxon>Decapoda</taxon>
        <taxon>Pleocyemata</taxon>
        <taxon>Brachyura</taxon>
        <taxon>Eubrachyura</taxon>
        <taxon>Majoidea</taxon>
        <taxon>Majidae</taxon>
        <taxon>Chionoecetes</taxon>
    </lineage>
</organism>
<evidence type="ECO:0008006" key="4">
    <source>
        <dbReference type="Google" id="ProtNLM"/>
    </source>
</evidence>
<evidence type="ECO:0000313" key="2">
    <source>
        <dbReference type="EMBL" id="KAG0720707.1"/>
    </source>
</evidence>
<reference evidence="2" key="1">
    <citation type="submission" date="2020-07" db="EMBL/GenBank/DDBJ databases">
        <title>The High-quality genome of the commercially important snow crab, Chionoecetes opilio.</title>
        <authorList>
            <person name="Jeong J.-H."/>
            <person name="Ryu S."/>
        </authorList>
    </citation>
    <scope>NUCLEOTIDE SEQUENCE</scope>
    <source>
        <strain evidence="2">MADBK_172401_WGS</strain>
        <tissue evidence="2">Digestive gland</tissue>
    </source>
</reference>
<gene>
    <name evidence="2" type="ORF">GWK47_047944</name>
</gene>
<feature type="region of interest" description="Disordered" evidence="1">
    <location>
        <begin position="400"/>
        <end position="425"/>
    </location>
</feature>
<feature type="region of interest" description="Disordered" evidence="1">
    <location>
        <begin position="91"/>
        <end position="144"/>
    </location>
</feature>
<feature type="compositionally biased region" description="Basic and acidic residues" evidence="1">
    <location>
        <begin position="132"/>
        <end position="141"/>
    </location>
</feature>
<feature type="compositionally biased region" description="Basic residues" evidence="1">
    <location>
        <begin position="471"/>
        <end position="481"/>
    </location>
</feature>
<feature type="compositionally biased region" description="Pro residues" evidence="1">
    <location>
        <begin position="407"/>
        <end position="421"/>
    </location>
</feature>
<name>A0A8J5CVA9_CHIOP</name>
<feature type="region of interest" description="Disordered" evidence="1">
    <location>
        <begin position="440"/>
        <end position="531"/>
    </location>
</feature>
<feature type="compositionally biased region" description="Pro residues" evidence="1">
    <location>
        <begin position="505"/>
        <end position="519"/>
    </location>
</feature>
<dbReference type="AlphaFoldDB" id="A0A8J5CVA9"/>